<sequence>MPGGLLWYGLGQKIFGPNLLVARLQSFGVGLLVFWVSFKLAAGWVNKKAGVISLMLLSLAPVISLYYSIGIPQSLAALMLTVGFYWLWQRK</sequence>
<name>A0A2H0E100_9BACT</name>
<keyword evidence="1" id="KW-0812">Transmembrane</keyword>
<dbReference type="EMBL" id="PCTU01000123">
    <property type="protein sequence ID" value="PIP87629.1"/>
    <property type="molecule type" value="Genomic_DNA"/>
</dbReference>
<protein>
    <submittedName>
        <fullName evidence="2">Uncharacterized protein</fullName>
    </submittedName>
</protein>
<evidence type="ECO:0000313" key="2">
    <source>
        <dbReference type="EMBL" id="PIP87629.1"/>
    </source>
</evidence>
<evidence type="ECO:0000256" key="1">
    <source>
        <dbReference type="SAM" id="Phobius"/>
    </source>
</evidence>
<evidence type="ECO:0000313" key="3">
    <source>
        <dbReference type="Proteomes" id="UP000229981"/>
    </source>
</evidence>
<gene>
    <name evidence="2" type="ORF">COW80_04795</name>
</gene>
<dbReference type="AlphaFoldDB" id="A0A2H0E100"/>
<feature type="transmembrane region" description="Helical" evidence="1">
    <location>
        <begin position="50"/>
        <end position="67"/>
    </location>
</feature>
<feature type="transmembrane region" description="Helical" evidence="1">
    <location>
        <begin position="20"/>
        <end position="38"/>
    </location>
</feature>
<dbReference type="Proteomes" id="UP000229981">
    <property type="component" value="Unassembled WGS sequence"/>
</dbReference>
<comment type="caution">
    <text evidence="2">The sequence shown here is derived from an EMBL/GenBank/DDBJ whole genome shotgun (WGS) entry which is preliminary data.</text>
</comment>
<keyword evidence="1" id="KW-0472">Membrane</keyword>
<keyword evidence="1" id="KW-1133">Transmembrane helix</keyword>
<accession>A0A2H0E100</accession>
<reference evidence="2 3" key="1">
    <citation type="submission" date="2017-09" db="EMBL/GenBank/DDBJ databases">
        <title>Depth-based differentiation of microbial function through sediment-hosted aquifers and enrichment of novel symbionts in the deep terrestrial subsurface.</title>
        <authorList>
            <person name="Probst A.J."/>
            <person name="Ladd B."/>
            <person name="Jarett J.K."/>
            <person name="Geller-Mcgrath D.E."/>
            <person name="Sieber C.M."/>
            <person name="Emerson J.B."/>
            <person name="Anantharaman K."/>
            <person name="Thomas B.C."/>
            <person name="Malmstrom R."/>
            <person name="Stieglmeier M."/>
            <person name="Klingl A."/>
            <person name="Woyke T."/>
            <person name="Ryan C.M."/>
            <person name="Banfield J.F."/>
        </authorList>
    </citation>
    <scope>NUCLEOTIDE SEQUENCE [LARGE SCALE GENOMIC DNA]</scope>
    <source>
        <strain evidence="2">CG22_combo_CG10-13_8_21_14_all_01_47_9</strain>
    </source>
</reference>
<organism evidence="2 3">
    <name type="scientific">Candidatus Beckwithbacteria bacterium CG22_combo_CG10-13_8_21_14_all_01_47_9</name>
    <dbReference type="NCBI Taxonomy" id="1974496"/>
    <lineage>
        <taxon>Bacteria</taxon>
        <taxon>Candidatus Beckwithiibacteriota</taxon>
    </lineage>
</organism>
<proteinExistence type="predicted"/>
<feature type="non-terminal residue" evidence="2">
    <location>
        <position position="91"/>
    </location>
</feature>